<dbReference type="GO" id="GO:1990904">
    <property type="term" value="C:ribonucleoprotein complex"/>
    <property type="evidence" value="ECO:0007669"/>
    <property type="project" value="UniProtKB-KW"/>
</dbReference>
<name>A0A8J5Y2G9_9ROSI</name>
<keyword evidence="4" id="KW-0240">DNA-directed RNA polymerase</keyword>
<dbReference type="Gene3D" id="2.170.120.12">
    <property type="entry name" value="DNA-directed RNA polymerase, insert domain"/>
    <property type="match status" value="1"/>
</dbReference>
<dbReference type="SUPFAM" id="SSF53137">
    <property type="entry name" value="Translational machinery components"/>
    <property type="match status" value="1"/>
</dbReference>
<dbReference type="GO" id="GO:0006351">
    <property type="term" value="P:DNA-templated transcription"/>
    <property type="evidence" value="ECO:0007669"/>
    <property type="project" value="InterPro"/>
</dbReference>
<evidence type="ECO:0000256" key="5">
    <source>
        <dbReference type="ARBA" id="ARBA00022980"/>
    </source>
</evidence>
<evidence type="ECO:0000256" key="6">
    <source>
        <dbReference type="ARBA" id="ARBA00023163"/>
    </source>
</evidence>
<evidence type="ECO:0000256" key="9">
    <source>
        <dbReference type="RuleBase" id="RU003629"/>
    </source>
</evidence>
<dbReference type="GO" id="GO:0005840">
    <property type="term" value="C:ribosome"/>
    <property type="evidence" value="ECO:0007669"/>
    <property type="project" value="UniProtKB-KW"/>
</dbReference>
<dbReference type="GO" id="GO:0003735">
    <property type="term" value="F:structural constituent of ribosome"/>
    <property type="evidence" value="ECO:0007669"/>
    <property type="project" value="InterPro"/>
</dbReference>
<keyword evidence="7 8" id="KW-0687">Ribonucleoprotein</keyword>
<dbReference type="SUPFAM" id="SSF57840">
    <property type="entry name" value="Ribosomal protein L36"/>
    <property type="match status" value="1"/>
</dbReference>
<gene>
    <name evidence="10" type="ORF">CXB51_035210</name>
</gene>
<dbReference type="InterPro" id="IPR001971">
    <property type="entry name" value="Ribosomal_uS11"/>
</dbReference>
<dbReference type="Proteomes" id="UP000701853">
    <property type="component" value="Chromosome 13"/>
</dbReference>
<evidence type="ECO:0000256" key="8">
    <source>
        <dbReference type="RuleBase" id="RU000570"/>
    </source>
</evidence>
<dbReference type="SUPFAM" id="SSF56553">
    <property type="entry name" value="Insert subdomain of RNA polymerase alpha subunit"/>
    <property type="match status" value="1"/>
</dbReference>
<dbReference type="GO" id="GO:0046983">
    <property type="term" value="F:protein dimerization activity"/>
    <property type="evidence" value="ECO:0007669"/>
    <property type="project" value="InterPro"/>
</dbReference>
<protein>
    <recommendedName>
        <fullName evidence="8">Ribosomal protein</fullName>
    </recommendedName>
</protein>
<dbReference type="GO" id="GO:0006412">
    <property type="term" value="P:translation"/>
    <property type="evidence" value="ECO:0007669"/>
    <property type="project" value="InterPro"/>
</dbReference>
<dbReference type="Pfam" id="PF00444">
    <property type="entry name" value="Ribosomal_L36"/>
    <property type="match status" value="1"/>
</dbReference>
<comment type="similarity">
    <text evidence="2 9">Belongs to the universal ribosomal protein uS11 family.</text>
</comment>
<evidence type="ECO:0000256" key="3">
    <source>
        <dbReference type="ARBA" id="ARBA00007645"/>
    </source>
</evidence>
<evidence type="ECO:0000256" key="7">
    <source>
        <dbReference type="ARBA" id="ARBA00023274"/>
    </source>
</evidence>
<reference evidence="10 11" key="1">
    <citation type="journal article" date="2021" name="bioRxiv">
        <title>The Gossypium anomalum genome as a resource for cotton improvement and evolutionary analysis of hybrid incompatibility.</title>
        <authorList>
            <person name="Grover C.E."/>
            <person name="Yuan D."/>
            <person name="Arick M.A."/>
            <person name="Miller E.R."/>
            <person name="Hu G."/>
            <person name="Peterson D.G."/>
            <person name="Wendel J.F."/>
            <person name="Udall J.A."/>
        </authorList>
    </citation>
    <scope>NUCLEOTIDE SEQUENCE [LARGE SCALE GENOMIC DNA]</scope>
    <source>
        <strain evidence="10">JFW-Udall</strain>
        <tissue evidence="10">Leaf</tissue>
    </source>
</reference>
<dbReference type="OrthoDB" id="535480at2759"/>
<dbReference type="PROSITE" id="PS00054">
    <property type="entry name" value="RIBOSOMAL_S11"/>
    <property type="match status" value="1"/>
</dbReference>
<dbReference type="GO" id="GO:0009536">
    <property type="term" value="C:plastid"/>
    <property type="evidence" value="ECO:0007669"/>
    <property type="project" value="UniProtKB-SubCell"/>
</dbReference>
<evidence type="ECO:0000256" key="4">
    <source>
        <dbReference type="ARBA" id="ARBA00022478"/>
    </source>
</evidence>
<evidence type="ECO:0000256" key="1">
    <source>
        <dbReference type="ARBA" id="ARBA00004474"/>
    </source>
</evidence>
<dbReference type="Pfam" id="PF00411">
    <property type="entry name" value="Ribosomal_S11"/>
    <property type="match status" value="1"/>
</dbReference>
<dbReference type="PANTHER" id="PTHR11759">
    <property type="entry name" value="40S RIBOSOMAL PROTEIN S14/30S RIBOSOMAL PROTEIN S11"/>
    <property type="match status" value="1"/>
</dbReference>
<dbReference type="InterPro" id="IPR036967">
    <property type="entry name" value="Ribosomal_uS11_sf"/>
</dbReference>
<proteinExistence type="inferred from homology"/>
<comment type="subcellular location">
    <subcellularLocation>
        <location evidence="1">Plastid</location>
    </subcellularLocation>
</comment>
<keyword evidence="6" id="KW-0804">Transcription</keyword>
<dbReference type="GO" id="GO:0000428">
    <property type="term" value="C:DNA-directed RNA polymerase complex"/>
    <property type="evidence" value="ECO:0007669"/>
    <property type="project" value="UniProtKB-KW"/>
</dbReference>
<organism evidence="10 11">
    <name type="scientific">Gossypium anomalum</name>
    <dbReference type="NCBI Taxonomy" id="47600"/>
    <lineage>
        <taxon>Eukaryota</taxon>
        <taxon>Viridiplantae</taxon>
        <taxon>Streptophyta</taxon>
        <taxon>Embryophyta</taxon>
        <taxon>Tracheophyta</taxon>
        <taxon>Spermatophyta</taxon>
        <taxon>Magnoliopsida</taxon>
        <taxon>eudicotyledons</taxon>
        <taxon>Gunneridae</taxon>
        <taxon>Pentapetalae</taxon>
        <taxon>rosids</taxon>
        <taxon>malvids</taxon>
        <taxon>Malvales</taxon>
        <taxon>Malvaceae</taxon>
        <taxon>Malvoideae</taxon>
        <taxon>Gossypium</taxon>
    </lineage>
</organism>
<dbReference type="InterPro" id="IPR000473">
    <property type="entry name" value="Ribosomal_bL36"/>
</dbReference>
<dbReference type="NCBIfam" id="TIGR01022">
    <property type="entry name" value="rpmJ_bact"/>
    <property type="match status" value="1"/>
</dbReference>
<evidence type="ECO:0000313" key="10">
    <source>
        <dbReference type="EMBL" id="KAG8473282.1"/>
    </source>
</evidence>
<dbReference type="Gene3D" id="3.30.420.80">
    <property type="entry name" value="Ribosomal protein S11"/>
    <property type="match status" value="1"/>
</dbReference>
<dbReference type="InterPro" id="IPR035977">
    <property type="entry name" value="Ribosomal_bL36_sp"/>
</dbReference>
<keyword evidence="11" id="KW-1185">Reference proteome</keyword>
<dbReference type="InterPro" id="IPR018102">
    <property type="entry name" value="Ribosomal_uS11_CS"/>
</dbReference>
<dbReference type="EMBL" id="JAHUZN010000013">
    <property type="protein sequence ID" value="KAG8473282.1"/>
    <property type="molecule type" value="Genomic_DNA"/>
</dbReference>
<dbReference type="InterPro" id="IPR036603">
    <property type="entry name" value="RBP11-like"/>
</dbReference>
<comment type="caution">
    <text evidence="10">The sequence shown here is derived from an EMBL/GenBank/DDBJ whole genome shotgun (WGS) entry which is preliminary data.</text>
</comment>
<dbReference type="InterPro" id="IPR036643">
    <property type="entry name" value="RNApol_insert_sf"/>
</dbReference>
<evidence type="ECO:0000256" key="2">
    <source>
        <dbReference type="ARBA" id="ARBA00006194"/>
    </source>
</evidence>
<dbReference type="SUPFAM" id="SSF55257">
    <property type="entry name" value="RBP11-like subunits of RNA polymerase"/>
    <property type="match status" value="1"/>
</dbReference>
<dbReference type="AlphaFoldDB" id="A0A8J5Y2G9"/>
<dbReference type="HAMAP" id="MF_01310">
    <property type="entry name" value="Ribosomal_uS11"/>
    <property type="match status" value="1"/>
</dbReference>
<keyword evidence="5 8" id="KW-0689">Ribosomal protein</keyword>
<sequence>MKIRASVRKICEKCRLIRRRGRIIGTRRGTPFAAQTAAGNAIRAVVDQGMQRAEVMIKGPGLGRDAALRAIRRSGILLSFVRDVTPMPHNGCRPPKKRRKVKVSTSTRTRQWKCVESRTDSKRLYYGRFILSPPMKGQADTIGIAMRRALLGELEGTCITRAKFEKIPHEYSTIVGIQESIHEILINLKEIVLRGNLYGTRNAFICMEITSAQRVFGSKVERRKPFTVIHSVSPMEFLFRFISGLKHNHIPVVDADIIARVHSHFFFQFFGGISPV</sequence>
<evidence type="ECO:0000313" key="11">
    <source>
        <dbReference type="Proteomes" id="UP000701853"/>
    </source>
</evidence>
<accession>A0A8J5Y2G9</accession>
<comment type="similarity">
    <text evidence="3 8">Belongs to the bacterial ribosomal protein bL36 family.</text>
</comment>